<dbReference type="RefSeq" id="WP_277829956.1">
    <property type="nucleotide sequence ID" value="NZ_JARQZE010000001.1"/>
</dbReference>
<proteinExistence type="predicted"/>
<dbReference type="InterPro" id="IPR008792">
    <property type="entry name" value="PQQD"/>
</dbReference>
<dbReference type="InterPro" id="IPR022479">
    <property type="entry name" value="PqqD_bac"/>
</dbReference>
<comment type="subunit">
    <text evidence="2">Monomer. Interacts with PqqE.</text>
</comment>
<evidence type="ECO:0000313" key="4">
    <source>
        <dbReference type="EMBL" id="MFD1264989.1"/>
    </source>
</evidence>
<comment type="caution">
    <text evidence="4">The sequence shown here is derived from an EMBL/GenBank/DDBJ whole genome shotgun (WGS) entry which is preliminary data.</text>
</comment>
<reference evidence="5" key="1">
    <citation type="journal article" date="2019" name="Int. J. Syst. Evol. Microbiol.">
        <title>The Global Catalogue of Microorganisms (GCM) 10K type strain sequencing project: providing services to taxonomists for standard genome sequencing and annotation.</title>
        <authorList>
            <consortium name="The Broad Institute Genomics Platform"/>
            <consortium name="The Broad Institute Genome Sequencing Center for Infectious Disease"/>
            <person name="Wu L."/>
            <person name="Ma J."/>
        </authorList>
    </citation>
    <scope>NUCLEOTIDE SEQUENCE [LARGE SCALE GENOMIC DNA]</scope>
    <source>
        <strain evidence="5">CCUG 48884</strain>
    </source>
</reference>
<protein>
    <submittedName>
        <fullName evidence="4">Pyrroloquinoline quinone biosynthesis peptide chaperone PqqD</fullName>
    </submittedName>
</protein>
<evidence type="ECO:0000256" key="3">
    <source>
        <dbReference type="ARBA" id="ARBA00022905"/>
    </source>
</evidence>
<dbReference type="Proteomes" id="UP001597158">
    <property type="component" value="Unassembled WGS sequence"/>
</dbReference>
<accession>A0ABW3WGN3</accession>
<dbReference type="Pfam" id="PF05402">
    <property type="entry name" value="PqqD"/>
    <property type="match status" value="1"/>
</dbReference>
<evidence type="ECO:0000313" key="5">
    <source>
        <dbReference type="Proteomes" id="UP001597158"/>
    </source>
</evidence>
<gene>
    <name evidence="4" type="primary">pqqD</name>
    <name evidence="4" type="ORF">ACFQ4M_15535</name>
</gene>
<dbReference type="InterPro" id="IPR041881">
    <property type="entry name" value="PqqD_sf"/>
</dbReference>
<dbReference type="NCBIfam" id="TIGR03859">
    <property type="entry name" value="PQQ_PqqD"/>
    <property type="match status" value="1"/>
</dbReference>
<dbReference type="Gene3D" id="1.10.10.1150">
    <property type="entry name" value="Coenzyme PQQ synthesis protein D (PqqD)"/>
    <property type="match status" value="1"/>
</dbReference>
<keyword evidence="5" id="KW-1185">Reference proteome</keyword>
<evidence type="ECO:0000256" key="2">
    <source>
        <dbReference type="ARBA" id="ARBA00011741"/>
    </source>
</evidence>
<name>A0ABW3WGN3_9RHOO</name>
<keyword evidence="3" id="KW-0884">PQQ biosynthesis</keyword>
<comment type="pathway">
    <text evidence="1">Cofactor biosynthesis; pyrroloquinoline quinone biosynthesis.</text>
</comment>
<evidence type="ECO:0000256" key="1">
    <source>
        <dbReference type="ARBA" id="ARBA00004886"/>
    </source>
</evidence>
<sequence>MNDSAVSPPAAGERYALNPMYLFRWEPTQDAHVLLYPEGIVKLNQTAGDIIERCDGKHTVAEVVAELQQRYPGDEERVAEGVYKFLEVFRAKGWIRRQA</sequence>
<dbReference type="EMBL" id="JBHTMC010000027">
    <property type="protein sequence ID" value="MFD1264989.1"/>
    <property type="molecule type" value="Genomic_DNA"/>
</dbReference>
<organism evidence="4 5">
    <name type="scientific">Thauera mechernichensis</name>
    <dbReference type="NCBI Taxonomy" id="82788"/>
    <lineage>
        <taxon>Bacteria</taxon>
        <taxon>Pseudomonadati</taxon>
        <taxon>Pseudomonadota</taxon>
        <taxon>Betaproteobacteria</taxon>
        <taxon>Rhodocyclales</taxon>
        <taxon>Zoogloeaceae</taxon>
        <taxon>Thauera</taxon>
    </lineage>
</organism>